<organism evidence="1 2">
    <name type="scientific">Thalassomonas actiniarum</name>
    <dbReference type="NCBI Taxonomy" id="485447"/>
    <lineage>
        <taxon>Bacteria</taxon>
        <taxon>Pseudomonadati</taxon>
        <taxon>Pseudomonadota</taxon>
        <taxon>Gammaproteobacteria</taxon>
        <taxon>Alteromonadales</taxon>
        <taxon>Colwelliaceae</taxon>
        <taxon>Thalassomonas</taxon>
    </lineage>
</organism>
<dbReference type="EMBL" id="CP059735">
    <property type="protein sequence ID" value="WDD99209.1"/>
    <property type="molecule type" value="Genomic_DNA"/>
</dbReference>
<dbReference type="KEGG" id="tact:SG35_000520"/>
<name>A0AAE9YS05_9GAMM</name>
<gene>
    <name evidence="1" type="ORF">SG35_000520</name>
</gene>
<protein>
    <submittedName>
        <fullName evidence="1">Uncharacterized protein</fullName>
    </submittedName>
</protein>
<dbReference type="AlphaFoldDB" id="A0AAE9YS05"/>
<proteinExistence type="predicted"/>
<dbReference type="Proteomes" id="UP000032568">
    <property type="component" value="Chromosome"/>
</dbReference>
<keyword evidence="2" id="KW-1185">Reference proteome</keyword>
<reference evidence="1 2" key="1">
    <citation type="journal article" date="2015" name="Genome Announc.">
        <title>Draft Genome Sequences of Marine Isolates of Thalassomonas viridans and Thalassomonas actiniarum.</title>
        <authorList>
            <person name="Olonade I."/>
            <person name="van Zyl L.J."/>
            <person name="Trindade M."/>
        </authorList>
    </citation>
    <scope>NUCLEOTIDE SEQUENCE [LARGE SCALE GENOMIC DNA]</scope>
    <source>
        <strain evidence="1 2">A5K-106</strain>
    </source>
</reference>
<sequence length="292" mass="32640">MSKLTLRKPFASPATKIYLFNFLNESESGVVRRLQEDMLIAANFSSAEGKSSSEIIQVFDISNLDQCYSAVLMVSRDAEMGQLPLIHLQGHGARDKGLKCTNGSFIPWATLIDLFEKVIYSSRGQLTVIAAACYSFELTTQLEPYGKLPYAFYYGYDRAISLGEMEQDLSSLYRNFIVNKADISGSPLAIKVHSEYDNLEAVRGALLVLINPEQARKEGLSKSALKKKLDLDLPASQARKLFDQIVQSRGLVIMVINNMFHPTERRKFILEDVLEYCNGMIPDKESNEGLSG</sequence>
<reference evidence="1 2" key="2">
    <citation type="journal article" date="2022" name="Mar. Drugs">
        <title>Bioassay-Guided Fractionation Leads to the Detection of Cholic Acid Generated by the Rare Thalassomonas sp.</title>
        <authorList>
            <person name="Pheiffer F."/>
            <person name="Schneider Y.K."/>
            <person name="Hansen E.H."/>
            <person name="Andersen J.H."/>
            <person name="Isaksson J."/>
            <person name="Busche T."/>
            <person name="R C."/>
            <person name="Kalinowski J."/>
            <person name="Zyl L.V."/>
            <person name="Trindade M."/>
        </authorList>
    </citation>
    <scope>NUCLEOTIDE SEQUENCE [LARGE SCALE GENOMIC DNA]</scope>
    <source>
        <strain evidence="1 2">A5K-106</strain>
    </source>
</reference>
<dbReference type="RefSeq" id="WP_044835245.1">
    <property type="nucleotide sequence ID" value="NZ_CP059735.1"/>
</dbReference>
<evidence type="ECO:0000313" key="1">
    <source>
        <dbReference type="EMBL" id="WDD99209.1"/>
    </source>
</evidence>
<accession>A0AAE9YS05</accession>
<evidence type="ECO:0000313" key="2">
    <source>
        <dbReference type="Proteomes" id="UP000032568"/>
    </source>
</evidence>